<reference evidence="2" key="1">
    <citation type="submission" date="2018-05" db="EMBL/GenBank/DDBJ databases">
        <authorList>
            <person name="Lanie J.A."/>
            <person name="Ng W.-L."/>
            <person name="Kazmierczak K.M."/>
            <person name="Andrzejewski T.M."/>
            <person name="Davidsen T.M."/>
            <person name="Wayne K.J."/>
            <person name="Tettelin H."/>
            <person name="Glass J.I."/>
            <person name="Rusch D."/>
            <person name="Podicherti R."/>
            <person name="Tsui H.-C.T."/>
            <person name="Winkler M.E."/>
        </authorList>
    </citation>
    <scope>NUCLEOTIDE SEQUENCE</scope>
</reference>
<gene>
    <name evidence="2" type="ORF">METZ01_LOCUS350010</name>
</gene>
<feature type="compositionally biased region" description="Polar residues" evidence="1">
    <location>
        <begin position="17"/>
        <end position="31"/>
    </location>
</feature>
<sequence>VIPSVYQHGSSAEDRSGTPNNISAKAPMPNT</sequence>
<name>A0A382RHP9_9ZZZZ</name>
<feature type="non-terminal residue" evidence="2">
    <location>
        <position position="1"/>
    </location>
</feature>
<accession>A0A382RHP9</accession>
<evidence type="ECO:0000256" key="1">
    <source>
        <dbReference type="SAM" id="MobiDB-lite"/>
    </source>
</evidence>
<dbReference type="AlphaFoldDB" id="A0A382RHP9"/>
<dbReference type="EMBL" id="UINC01121766">
    <property type="protein sequence ID" value="SVC97156.1"/>
    <property type="molecule type" value="Genomic_DNA"/>
</dbReference>
<proteinExistence type="predicted"/>
<organism evidence="2">
    <name type="scientific">marine metagenome</name>
    <dbReference type="NCBI Taxonomy" id="408172"/>
    <lineage>
        <taxon>unclassified sequences</taxon>
        <taxon>metagenomes</taxon>
        <taxon>ecological metagenomes</taxon>
    </lineage>
</organism>
<feature type="region of interest" description="Disordered" evidence="1">
    <location>
        <begin position="1"/>
        <end position="31"/>
    </location>
</feature>
<protein>
    <submittedName>
        <fullName evidence="2">Uncharacterized protein</fullName>
    </submittedName>
</protein>
<evidence type="ECO:0000313" key="2">
    <source>
        <dbReference type="EMBL" id="SVC97156.1"/>
    </source>
</evidence>